<keyword evidence="2" id="KW-1185">Reference proteome</keyword>
<proteinExistence type="predicted"/>
<protein>
    <submittedName>
        <fullName evidence="1">Uncharacterized protein</fullName>
    </submittedName>
</protein>
<reference evidence="1" key="1">
    <citation type="submission" date="2023-04" db="EMBL/GenBank/DDBJ databases">
        <title>A chromosome-level genome assembly of the parasitoid wasp Eretmocerus hayati.</title>
        <authorList>
            <person name="Zhong Y."/>
            <person name="Liu S."/>
            <person name="Liu Y."/>
        </authorList>
    </citation>
    <scope>NUCLEOTIDE SEQUENCE</scope>
    <source>
        <strain evidence="1">ZJU_SS_LIU_2023</strain>
    </source>
</reference>
<name>A0ACC2P7Q2_9HYME</name>
<evidence type="ECO:0000313" key="1">
    <source>
        <dbReference type="EMBL" id="KAJ8679312.1"/>
    </source>
</evidence>
<accession>A0ACC2P7Q2</accession>
<sequence>MTTTELFAIALLLSKMLTAFSVNDDDDDEKASRGKVSKFCIDADRHPVVPKVDYLLCSAKLNDSVLFECRFCGDPAGERQGRIWYRQDGEQLKKPREVELDMDNDPNLSRVRLTPDSSLLVRNLRLEDAALYSCRAAEGQHVDHNFSYRLELVLESSEKEETGNMKAWKKYQKSKLSPVTLLLAAEDNEELANIREEGVQLEVISEWGRWGPCGECIKFGRGNKTRRAYCRIRSRILKEVNEDENVMPATMEFFALSPLIPCRSRTLSERFPEVSNLTKSIPDFILVEKCKPCKKKKRNRKKKFKYKKRYLLNEGANFSLDCPGANAESDIVWEKDSKVLVKGKGYSFRKKDPTSRVLVDTHFTVYFKDVSVSVVKSRKCVSCRSRGELGSCKDPFMLNSTQIANEKGVVAEDCASGWCMKIIESKNLNNEYGIATERACLQRGPDDSEERCDFATRRNKRVFMCYCRGDMCNTSTRMSSSLSSYLLPLIIAIVPSVMTIFTRKET</sequence>
<evidence type="ECO:0000313" key="2">
    <source>
        <dbReference type="Proteomes" id="UP001239111"/>
    </source>
</evidence>
<gene>
    <name evidence="1" type="ORF">QAD02_015099</name>
</gene>
<comment type="caution">
    <text evidence="1">The sequence shown here is derived from an EMBL/GenBank/DDBJ whole genome shotgun (WGS) entry which is preliminary data.</text>
</comment>
<dbReference type="EMBL" id="CM056742">
    <property type="protein sequence ID" value="KAJ8679312.1"/>
    <property type="molecule type" value="Genomic_DNA"/>
</dbReference>
<organism evidence="1 2">
    <name type="scientific">Eretmocerus hayati</name>
    <dbReference type="NCBI Taxonomy" id="131215"/>
    <lineage>
        <taxon>Eukaryota</taxon>
        <taxon>Metazoa</taxon>
        <taxon>Ecdysozoa</taxon>
        <taxon>Arthropoda</taxon>
        <taxon>Hexapoda</taxon>
        <taxon>Insecta</taxon>
        <taxon>Pterygota</taxon>
        <taxon>Neoptera</taxon>
        <taxon>Endopterygota</taxon>
        <taxon>Hymenoptera</taxon>
        <taxon>Apocrita</taxon>
        <taxon>Proctotrupomorpha</taxon>
        <taxon>Chalcidoidea</taxon>
        <taxon>Aphelinidae</taxon>
        <taxon>Aphelininae</taxon>
        <taxon>Eretmocerus</taxon>
    </lineage>
</organism>
<dbReference type="Proteomes" id="UP001239111">
    <property type="component" value="Chromosome 2"/>
</dbReference>